<keyword evidence="4 18" id="KW-0812">Transmembrane</keyword>
<comment type="pathway">
    <text evidence="15 18">Steroid metabolism; ergosterol biosynthesis.</text>
</comment>
<evidence type="ECO:0000256" key="17">
    <source>
        <dbReference type="ARBA" id="ARBA00048918"/>
    </source>
</evidence>
<organism evidence="20 21">
    <name type="scientific">Plectosphaerella cucumerina</name>
    <dbReference type="NCBI Taxonomy" id="40658"/>
    <lineage>
        <taxon>Eukaryota</taxon>
        <taxon>Fungi</taxon>
        <taxon>Dikarya</taxon>
        <taxon>Ascomycota</taxon>
        <taxon>Pezizomycotina</taxon>
        <taxon>Sordariomycetes</taxon>
        <taxon>Hypocreomycetidae</taxon>
        <taxon>Glomerellales</taxon>
        <taxon>Plectosphaerellaceae</taxon>
        <taxon>Plectosphaerella</taxon>
    </lineage>
</organism>
<feature type="transmembrane region" description="Helical" evidence="18">
    <location>
        <begin position="143"/>
        <end position="169"/>
    </location>
</feature>
<keyword evidence="9 18" id="KW-0560">Oxidoreductase</keyword>
<evidence type="ECO:0000256" key="12">
    <source>
        <dbReference type="ARBA" id="ARBA00023136"/>
    </source>
</evidence>
<dbReference type="PANTHER" id="PTHR21257">
    <property type="entry name" value="DELTA(14)-STEROL REDUCTASE"/>
    <property type="match status" value="1"/>
</dbReference>
<evidence type="ECO:0000256" key="9">
    <source>
        <dbReference type="ARBA" id="ARBA00023002"/>
    </source>
</evidence>
<keyword evidence="13 18" id="KW-1207">Sterol metabolism</keyword>
<comment type="similarity">
    <text evidence="2 18">Belongs to the ERG4/ERG24 family.</text>
</comment>
<dbReference type="EMBL" id="JAGPXD010000005">
    <property type="protein sequence ID" value="KAH7353529.1"/>
    <property type="molecule type" value="Genomic_DNA"/>
</dbReference>
<feature type="transmembrane region" description="Helical" evidence="18">
    <location>
        <begin position="337"/>
        <end position="352"/>
    </location>
</feature>
<proteinExistence type="inferred from homology"/>
<evidence type="ECO:0000256" key="8">
    <source>
        <dbReference type="ARBA" id="ARBA00022989"/>
    </source>
</evidence>
<evidence type="ECO:0000256" key="3">
    <source>
        <dbReference type="ARBA" id="ARBA00022516"/>
    </source>
</evidence>
<feature type="compositionally biased region" description="Basic and acidic residues" evidence="19">
    <location>
        <begin position="7"/>
        <end position="21"/>
    </location>
</feature>
<dbReference type="Pfam" id="PF01222">
    <property type="entry name" value="ERG4_ERG24"/>
    <property type="match status" value="1"/>
</dbReference>
<feature type="transmembrane region" description="Helical" evidence="18">
    <location>
        <begin position="47"/>
        <end position="69"/>
    </location>
</feature>
<evidence type="ECO:0000256" key="11">
    <source>
        <dbReference type="ARBA" id="ARBA00023098"/>
    </source>
</evidence>
<dbReference type="Proteomes" id="UP000813385">
    <property type="component" value="Unassembled WGS sequence"/>
</dbReference>
<keyword evidence="12 18" id="KW-0472">Membrane</keyword>
<dbReference type="GO" id="GO:0000246">
    <property type="term" value="F:Delta24(24-1) sterol reductase activity"/>
    <property type="evidence" value="ECO:0007669"/>
    <property type="project" value="UniProtKB-EC"/>
</dbReference>
<dbReference type="PANTHER" id="PTHR21257:SF31">
    <property type="entry name" value="DELTA(24(24(1)))-STEROL REDUCTASE ERG4"/>
    <property type="match status" value="1"/>
</dbReference>
<feature type="transmembrane region" description="Helical" evidence="18">
    <location>
        <begin position="110"/>
        <end position="131"/>
    </location>
</feature>
<keyword evidence="10 18" id="KW-0756">Sterol biosynthesis</keyword>
<keyword evidence="3 18" id="KW-0444">Lipid biosynthesis</keyword>
<keyword evidence="5" id="KW-0256">Endoplasmic reticulum</keyword>
<comment type="subcellular location">
    <subcellularLocation>
        <location evidence="1">Endoplasmic reticulum membrane</location>
        <topology evidence="1">Multi-pass membrane protein</topology>
    </subcellularLocation>
</comment>
<evidence type="ECO:0000256" key="4">
    <source>
        <dbReference type="ARBA" id="ARBA00022692"/>
    </source>
</evidence>
<keyword evidence="6" id="KW-0521">NADP</keyword>
<evidence type="ECO:0000256" key="6">
    <source>
        <dbReference type="ARBA" id="ARBA00022857"/>
    </source>
</evidence>
<dbReference type="EC" id="1.3.1.71" evidence="16 18"/>
<protein>
    <recommendedName>
        <fullName evidence="16 18">Delta(24(24(1)))-sterol reductase</fullName>
        <ecNumber evidence="16 18">1.3.1.71</ecNumber>
    </recommendedName>
    <alternativeName>
        <fullName evidence="18">C-24(28) sterol reductase</fullName>
    </alternativeName>
    <alternativeName>
        <fullName evidence="18">Sterol Delta(24(28))-reductase</fullName>
    </alternativeName>
</protein>
<comment type="caution">
    <text evidence="20">The sequence shown here is derived from an EMBL/GenBank/DDBJ whole genome shotgun (WGS) entry which is preliminary data.</text>
</comment>
<evidence type="ECO:0000256" key="14">
    <source>
        <dbReference type="ARBA" id="ARBA00023221"/>
    </source>
</evidence>
<dbReference type="Gene3D" id="1.20.120.1630">
    <property type="match status" value="1"/>
</dbReference>
<evidence type="ECO:0000256" key="5">
    <source>
        <dbReference type="ARBA" id="ARBA00022824"/>
    </source>
</evidence>
<keyword evidence="21" id="KW-1185">Reference proteome</keyword>
<dbReference type="GO" id="GO:0006696">
    <property type="term" value="P:ergosterol biosynthetic process"/>
    <property type="evidence" value="ECO:0007669"/>
    <property type="project" value="TreeGrafter"/>
</dbReference>
<dbReference type="OrthoDB" id="5326588at2759"/>
<evidence type="ECO:0000256" key="10">
    <source>
        <dbReference type="ARBA" id="ARBA00023011"/>
    </source>
</evidence>
<dbReference type="InterPro" id="IPR018083">
    <property type="entry name" value="Sterol_reductase_CS"/>
</dbReference>
<comment type="catalytic activity">
    <reaction evidence="17">
        <text>ergosterol + NADP(+) = ergosta-5,7,22,24(28)-tetraen-3beta-ol + NADPH + H(+)</text>
        <dbReference type="Rhea" id="RHEA:18501"/>
        <dbReference type="ChEBI" id="CHEBI:15378"/>
        <dbReference type="ChEBI" id="CHEBI:16933"/>
        <dbReference type="ChEBI" id="CHEBI:18249"/>
        <dbReference type="ChEBI" id="CHEBI:57783"/>
        <dbReference type="ChEBI" id="CHEBI:58349"/>
        <dbReference type="EC" id="1.3.1.71"/>
    </reaction>
    <physiologicalReaction direction="right-to-left" evidence="17">
        <dbReference type="Rhea" id="RHEA:18503"/>
    </physiologicalReaction>
</comment>
<feature type="region of interest" description="Disordered" evidence="19">
    <location>
        <begin position="1"/>
        <end position="41"/>
    </location>
</feature>
<evidence type="ECO:0000256" key="19">
    <source>
        <dbReference type="SAM" id="MobiDB-lite"/>
    </source>
</evidence>
<keyword evidence="11 18" id="KW-0443">Lipid metabolism</keyword>
<feature type="transmembrane region" description="Helical" evidence="18">
    <location>
        <begin position="432"/>
        <end position="449"/>
    </location>
</feature>
<sequence>MTSGTPDNHRQRREDAKDHSVRPKLPANAATDPDSDSKALEDGEYDFGGPLGALSMMIGFPMLMFYMLIGAEAYDGHLPTPAEGESIPDFIRHMCHLTYQHAFPHTKAWIIYWSFMALETVGYLYLPGVYAKGKYLPHLGKQLPYYCSAVWSWYITILLALVLHMTGIVRLSVLVEEFGPIMSVAMISGFLLPFLAYISALARGAGHRMTGNHIYDYFMGAELNPRLFGWLDLKMLFEVRIPWYILFLMSMSAAAFQYEKYGYVSKEMAFVVMAHFLYGNACSKGEELIITSWDIYYEKWGFMLGFWTMAGVPFSYCHCAIYLALHDPSEYCWDGRYMTALFLVYLFVYWVWDTANSQKNMFRAQGRGVAIDRKTFPQLPWKYVKNPKTIKTKTGDDIMCDGWYGMARKIHYSCDLFFATSWALITGFNSPFPWMYPCFFAIMMTHRAWRDIRRCRTRYGEAWEEYERRVPYLFIPYII</sequence>
<keyword evidence="7 18" id="KW-0752">Steroid biosynthesis</keyword>
<feature type="transmembrane region" description="Helical" evidence="18">
    <location>
        <begin position="181"/>
        <end position="202"/>
    </location>
</feature>
<evidence type="ECO:0000256" key="15">
    <source>
        <dbReference type="ARBA" id="ARBA00029435"/>
    </source>
</evidence>
<evidence type="ECO:0000256" key="16">
    <source>
        <dbReference type="ARBA" id="ARBA00038892"/>
    </source>
</evidence>
<dbReference type="GO" id="GO:0005789">
    <property type="term" value="C:endoplasmic reticulum membrane"/>
    <property type="evidence" value="ECO:0007669"/>
    <property type="project" value="UniProtKB-SubCell"/>
</dbReference>
<dbReference type="InterPro" id="IPR001171">
    <property type="entry name" value="ERG24_DHCR-like"/>
</dbReference>
<evidence type="ECO:0000256" key="18">
    <source>
        <dbReference type="RuleBase" id="RU369120"/>
    </source>
</evidence>
<gene>
    <name evidence="20" type="ORF">B0T11DRAFT_331460</name>
</gene>
<evidence type="ECO:0000256" key="7">
    <source>
        <dbReference type="ARBA" id="ARBA00022955"/>
    </source>
</evidence>
<evidence type="ECO:0000313" key="21">
    <source>
        <dbReference type="Proteomes" id="UP000813385"/>
    </source>
</evidence>
<dbReference type="AlphaFoldDB" id="A0A8K0TBW5"/>
<evidence type="ECO:0000256" key="2">
    <source>
        <dbReference type="ARBA" id="ARBA00005402"/>
    </source>
</evidence>
<name>A0A8K0TBW5_9PEZI</name>
<accession>A0A8K0TBW5</accession>
<dbReference type="PROSITE" id="PS01017">
    <property type="entry name" value="STEROL_REDUCT_1"/>
    <property type="match status" value="1"/>
</dbReference>
<keyword evidence="8 18" id="KW-1133">Transmembrane helix</keyword>
<keyword evidence="14 18" id="KW-0753">Steroid metabolism</keyword>
<evidence type="ECO:0000256" key="13">
    <source>
        <dbReference type="ARBA" id="ARBA00023166"/>
    </source>
</evidence>
<reference evidence="20" key="1">
    <citation type="journal article" date="2021" name="Nat. Commun.">
        <title>Genetic determinants of endophytism in the Arabidopsis root mycobiome.</title>
        <authorList>
            <person name="Mesny F."/>
            <person name="Miyauchi S."/>
            <person name="Thiergart T."/>
            <person name="Pickel B."/>
            <person name="Atanasova L."/>
            <person name="Karlsson M."/>
            <person name="Huettel B."/>
            <person name="Barry K.W."/>
            <person name="Haridas S."/>
            <person name="Chen C."/>
            <person name="Bauer D."/>
            <person name="Andreopoulos W."/>
            <person name="Pangilinan J."/>
            <person name="LaButti K."/>
            <person name="Riley R."/>
            <person name="Lipzen A."/>
            <person name="Clum A."/>
            <person name="Drula E."/>
            <person name="Henrissat B."/>
            <person name="Kohler A."/>
            <person name="Grigoriev I.V."/>
            <person name="Martin F.M."/>
            <person name="Hacquard S."/>
        </authorList>
    </citation>
    <scope>NUCLEOTIDE SEQUENCE</scope>
    <source>
        <strain evidence="20">MPI-CAGE-AT-0016</strain>
    </source>
</reference>
<feature type="transmembrane region" description="Helical" evidence="18">
    <location>
        <begin position="241"/>
        <end position="258"/>
    </location>
</feature>
<evidence type="ECO:0000313" key="20">
    <source>
        <dbReference type="EMBL" id="KAH7353529.1"/>
    </source>
</evidence>
<feature type="transmembrane region" description="Helical" evidence="18">
    <location>
        <begin position="302"/>
        <end position="325"/>
    </location>
</feature>
<dbReference type="FunFam" id="1.20.120.1630:FF:000003">
    <property type="entry name" value="C-24(28) sterol reductase"/>
    <property type="match status" value="1"/>
</dbReference>
<evidence type="ECO:0000256" key="1">
    <source>
        <dbReference type="ARBA" id="ARBA00004477"/>
    </source>
</evidence>